<feature type="compositionally biased region" description="Pro residues" evidence="1">
    <location>
        <begin position="77"/>
        <end position="91"/>
    </location>
</feature>
<proteinExistence type="predicted"/>
<protein>
    <recommendedName>
        <fullName evidence="4">AAA+ ATPase domain-containing protein</fullName>
    </recommendedName>
</protein>
<evidence type="ECO:0000256" key="1">
    <source>
        <dbReference type="SAM" id="MobiDB-lite"/>
    </source>
</evidence>
<dbReference type="EMBL" id="DF849427">
    <property type="protein sequence ID" value="GAT57283.1"/>
    <property type="molecule type" value="Genomic_DNA"/>
</dbReference>
<dbReference type="InterPro" id="IPR036537">
    <property type="entry name" value="Adaptor_Cbl_N_dom_sf"/>
</dbReference>
<dbReference type="InterPro" id="IPR027417">
    <property type="entry name" value="P-loop_NTPase"/>
</dbReference>
<dbReference type="Gene3D" id="3.40.50.300">
    <property type="entry name" value="P-loop containing nucleotide triphosphate hydrolases"/>
    <property type="match status" value="1"/>
</dbReference>
<evidence type="ECO:0008006" key="4">
    <source>
        <dbReference type="Google" id="ProtNLM"/>
    </source>
</evidence>
<dbReference type="InterPro" id="IPR059179">
    <property type="entry name" value="MLKL-like_MCAfunc"/>
</dbReference>
<organism evidence="2 3">
    <name type="scientific">Mycena chlorophos</name>
    <name type="common">Agaric fungus</name>
    <name type="synonym">Agaricus chlorophos</name>
    <dbReference type="NCBI Taxonomy" id="658473"/>
    <lineage>
        <taxon>Eukaryota</taxon>
        <taxon>Fungi</taxon>
        <taxon>Dikarya</taxon>
        <taxon>Basidiomycota</taxon>
        <taxon>Agaricomycotina</taxon>
        <taxon>Agaricomycetes</taxon>
        <taxon>Agaricomycetidae</taxon>
        <taxon>Agaricales</taxon>
        <taxon>Marasmiineae</taxon>
        <taxon>Mycenaceae</taxon>
        <taxon>Mycena</taxon>
    </lineage>
</organism>
<keyword evidence="3" id="KW-1185">Reference proteome</keyword>
<gene>
    <name evidence="2" type="ORF">MCHLO_13837</name>
</gene>
<feature type="compositionally biased region" description="Polar residues" evidence="1">
    <location>
        <begin position="18"/>
        <end position="36"/>
    </location>
</feature>
<sequence length="649" mass="70283">MMSWLRPRRRKVAKPDAGQSSNSGKDQQPPTTSTAGSFFRKPLRRRSTNATLVNDDEAECSSRRSSFFGSSSKRCSSPPPSIFDSPPPSPLSPTKTLLPLDDCSTWKEKQPYFSAVPLPSAPAPIDVPRSGLSKVVSATTDAFGAILQASVVVGEASNIPYLKGIAGLILQISNTIQATEENRVELARLTAKILEIHAVVVECPDSGDASERYRSGLASVQQACERIEKALDTWTRRSKGRRFVEAANECELLRLCDKELQNCLDLLHLRSNISLRAAVARRETADTVFVEAAEDILAPAKAMLKKTTICEEPLEAFNSDEQLPPPSQFLCVRENELSALVNLFATKSASTALLGQAGSGKSTLALQFVHHPDIVARFAERRVWVDCAAVERLEDVFSRLAAALGLECAVRKSVLSALTHDAPTLVVFDNLDDAWDTPIADLKLGVEHLFEDMSAIPSVSLLVTLRGTQRPAYTKAAPGVTPLCGLSTAGARQLFLEVSGLDEDCVDGQQLDELLSFVGHHPLGIVPLAQQAQFEQIDFLAERWREEGFSMLDDENPVAHVIASALASPRMRACPAALDVLRVLAGTPEGVPKAQIKALVAASHTHGVVITDAMFSRAVNVLHCTALTTIVDGEHVKVPEIVRAYLEAH</sequence>
<dbReference type="SUPFAM" id="SSF52540">
    <property type="entry name" value="P-loop containing nucleoside triphosphate hydrolases"/>
    <property type="match status" value="1"/>
</dbReference>
<evidence type="ECO:0000313" key="2">
    <source>
        <dbReference type="EMBL" id="GAT57283.1"/>
    </source>
</evidence>
<evidence type="ECO:0000313" key="3">
    <source>
        <dbReference type="Proteomes" id="UP000815677"/>
    </source>
</evidence>
<feature type="region of interest" description="Disordered" evidence="1">
    <location>
        <begin position="1"/>
        <end position="92"/>
    </location>
</feature>
<feature type="compositionally biased region" description="Low complexity" evidence="1">
    <location>
        <begin position="63"/>
        <end position="76"/>
    </location>
</feature>
<dbReference type="CDD" id="cd21037">
    <property type="entry name" value="MLKL_NTD"/>
    <property type="match status" value="1"/>
</dbReference>
<reference evidence="2" key="1">
    <citation type="submission" date="2014-09" db="EMBL/GenBank/DDBJ databases">
        <title>Genome sequence of the luminous mushroom Mycena chlorophos for searching fungal bioluminescence genes.</title>
        <authorList>
            <person name="Tanaka Y."/>
            <person name="Kasuga D."/>
            <person name="Oba Y."/>
            <person name="Hase S."/>
            <person name="Sato K."/>
            <person name="Oba Y."/>
            <person name="Sakakibara Y."/>
        </authorList>
    </citation>
    <scope>NUCLEOTIDE SEQUENCE</scope>
</reference>
<feature type="compositionally biased region" description="Basic residues" evidence="1">
    <location>
        <begin position="1"/>
        <end position="12"/>
    </location>
</feature>
<accession>A0ABQ0M1R9</accession>
<name>A0ABQ0M1R9_MYCCL</name>
<dbReference type="Gene3D" id="1.20.930.20">
    <property type="entry name" value="Adaptor protein Cbl, N-terminal domain"/>
    <property type="match status" value="1"/>
</dbReference>
<dbReference type="Proteomes" id="UP000815677">
    <property type="component" value="Unassembled WGS sequence"/>
</dbReference>